<dbReference type="PANTHER" id="PTHR30185:SF16">
    <property type="entry name" value="PROTEIN GLCT"/>
    <property type="match status" value="1"/>
</dbReference>
<dbReference type="EMBL" id="DXIQ01000025">
    <property type="protein sequence ID" value="HIV38151.1"/>
    <property type="molecule type" value="Genomic_DNA"/>
</dbReference>
<dbReference type="SUPFAM" id="SSF63520">
    <property type="entry name" value="PTS-regulatory domain, PRD"/>
    <property type="match status" value="2"/>
</dbReference>
<evidence type="ECO:0000259" key="2">
    <source>
        <dbReference type="PROSITE" id="PS51372"/>
    </source>
</evidence>
<dbReference type="AlphaFoldDB" id="A0A9D1PCC1"/>
<name>A0A9D1PCC1_9FIRM</name>
<reference evidence="3" key="2">
    <citation type="submission" date="2021-04" db="EMBL/GenBank/DDBJ databases">
        <authorList>
            <person name="Gilroy R."/>
        </authorList>
    </citation>
    <scope>NUCLEOTIDE SEQUENCE</scope>
    <source>
        <strain evidence="3">CHK195-9823</strain>
    </source>
</reference>
<dbReference type="Proteomes" id="UP000886814">
    <property type="component" value="Unassembled WGS sequence"/>
</dbReference>
<organism evidence="3 4">
    <name type="scientific">Candidatus Blautia stercorigallinarum</name>
    <dbReference type="NCBI Taxonomy" id="2838501"/>
    <lineage>
        <taxon>Bacteria</taxon>
        <taxon>Bacillati</taxon>
        <taxon>Bacillota</taxon>
        <taxon>Clostridia</taxon>
        <taxon>Lachnospirales</taxon>
        <taxon>Lachnospiraceae</taxon>
        <taxon>Blautia</taxon>
    </lineage>
</organism>
<protein>
    <submittedName>
        <fullName evidence="3">PRD domain-containing protein</fullName>
    </submittedName>
</protein>
<dbReference type="SUPFAM" id="SSF50151">
    <property type="entry name" value="SacY-like RNA-binding domain"/>
    <property type="match status" value="1"/>
</dbReference>
<dbReference type="Pfam" id="PF03123">
    <property type="entry name" value="CAT_RBD"/>
    <property type="match status" value="1"/>
</dbReference>
<evidence type="ECO:0000256" key="1">
    <source>
        <dbReference type="ARBA" id="ARBA00022737"/>
    </source>
</evidence>
<dbReference type="Pfam" id="PF00874">
    <property type="entry name" value="PRD"/>
    <property type="match status" value="2"/>
</dbReference>
<keyword evidence="1" id="KW-0677">Repeat</keyword>
<reference evidence="3" key="1">
    <citation type="journal article" date="2021" name="PeerJ">
        <title>Extensive microbial diversity within the chicken gut microbiome revealed by metagenomics and culture.</title>
        <authorList>
            <person name="Gilroy R."/>
            <person name="Ravi A."/>
            <person name="Getino M."/>
            <person name="Pursley I."/>
            <person name="Horton D.L."/>
            <person name="Alikhan N.F."/>
            <person name="Baker D."/>
            <person name="Gharbi K."/>
            <person name="Hall N."/>
            <person name="Watson M."/>
            <person name="Adriaenssens E.M."/>
            <person name="Foster-Nyarko E."/>
            <person name="Jarju S."/>
            <person name="Secka A."/>
            <person name="Antonio M."/>
            <person name="Oren A."/>
            <person name="Chaudhuri R.R."/>
            <person name="La Ragione R."/>
            <person name="Hildebrand F."/>
            <person name="Pallen M.J."/>
        </authorList>
    </citation>
    <scope>NUCLEOTIDE SEQUENCE</scope>
    <source>
        <strain evidence="3">CHK195-9823</strain>
    </source>
</reference>
<feature type="domain" description="PRD" evidence="2">
    <location>
        <begin position="65"/>
        <end position="169"/>
    </location>
</feature>
<evidence type="ECO:0000313" key="4">
    <source>
        <dbReference type="Proteomes" id="UP000886814"/>
    </source>
</evidence>
<dbReference type="PANTHER" id="PTHR30185">
    <property type="entry name" value="CRYPTIC BETA-GLUCOSIDE BGL OPERON ANTITERMINATOR"/>
    <property type="match status" value="1"/>
</dbReference>
<dbReference type="InterPro" id="IPR050661">
    <property type="entry name" value="BglG_antiterminators"/>
</dbReference>
<dbReference type="InterPro" id="IPR011608">
    <property type="entry name" value="PRD"/>
</dbReference>
<dbReference type="Gene3D" id="1.10.1790.10">
    <property type="entry name" value="PRD domain"/>
    <property type="match status" value="2"/>
</dbReference>
<dbReference type="PROSITE" id="PS51372">
    <property type="entry name" value="PRD_2"/>
    <property type="match status" value="2"/>
</dbReference>
<dbReference type="SMART" id="SM01061">
    <property type="entry name" value="CAT_RBD"/>
    <property type="match status" value="1"/>
</dbReference>
<dbReference type="InterPro" id="IPR004341">
    <property type="entry name" value="CAT_RNA-bd_dom"/>
</dbReference>
<evidence type="ECO:0000313" key="3">
    <source>
        <dbReference type="EMBL" id="HIV38151.1"/>
    </source>
</evidence>
<gene>
    <name evidence="3" type="ORF">H9747_04010</name>
</gene>
<sequence length="272" mass="30546">MYQIIKVLNNNAILAYHNENERILLGKGIGFGKKPGEQFEKIQGAKVYALEAGEKQSSAVNAVNVIEPVYLEAVGRIIDEAEMVFDSINRGILLPLADHIAFAVKREKEENIYIPNPFIPDIKLLFDKEYAVAVKGREIIQEMTGCRISEDEVGFIALYIHSGLSNEHVSETLKTTRIIDESLKIIEEKMGQKLQKDSLSCIRLVSHLYYMLVRARTGEGVNIDLNDFMEASYPRANETARIICGYMEEAMGKPIAEEEIGFLAVHIQRAAV</sequence>
<accession>A0A9D1PCC1</accession>
<dbReference type="GO" id="GO:0003723">
    <property type="term" value="F:RNA binding"/>
    <property type="evidence" value="ECO:0007669"/>
    <property type="project" value="InterPro"/>
</dbReference>
<dbReference type="InterPro" id="IPR036650">
    <property type="entry name" value="CAT_RNA-bd_dom_sf"/>
</dbReference>
<proteinExistence type="predicted"/>
<comment type="caution">
    <text evidence="3">The sequence shown here is derived from an EMBL/GenBank/DDBJ whole genome shotgun (WGS) entry which is preliminary data.</text>
</comment>
<dbReference type="GO" id="GO:0006355">
    <property type="term" value="P:regulation of DNA-templated transcription"/>
    <property type="evidence" value="ECO:0007669"/>
    <property type="project" value="InterPro"/>
</dbReference>
<dbReference type="Gene3D" id="2.30.24.10">
    <property type="entry name" value="CAT RNA-binding domain"/>
    <property type="match status" value="1"/>
</dbReference>
<feature type="domain" description="PRD" evidence="2">
    <location>
        <begin position="170"/>
        <end position="272"/>
    </location>
</feature>
<dbReference type="InterPro" id="IPR036634">
    <property type="entry name" value="PRD_sf"/>
</dbReference>